<protein>
    <submittedName>
        <fullName evidence="2">Uncharacterized protein</fullName>
    </submittedName>
</protein>
<dbReference type="EMBL" id="GG705011">
    <property type="protein sequence ID" value="EEY93380.1"/>
    <property type="molecule type" value="Genomic_DNA"/>
</dbReference>
<dbReference type="HOGENOM" id="CLU_2505247_0_0_6"/>
<sequence length="85" mass="8830">MLVAASACGGGSGGISSTESNMGSGSAGDSHPSFSEKYPEPTKDVIDDTVLGFYDYDKLGLVRTLRNDLNGSFFSYDSICSKSCG</sequence>
<evidence type="ECO:0000313" key="2">
    <source>
        <dbReference type="EMBL" id="EEY93380.1"/>
    </source>
</evidence>
<accession>D0SHQ8</accession>
<dbReference type="Proteomes" id="UP000018442">
    <property type="component" value="Unassembled WGS sequence"/>
</dbReference>
<feature type="region of interest" description="Disordered" evidence="1">
    <location>
        <begin position="1"/>
        <end position="41"/>
    </location>
</feature>
<proteinExistence type="predicted"/>
<evidence type="ECO:0000256" key="1">
    <source>
        <dbReference type="SAM" id="MobiDB-lite"/>
    </source>
</evidence>
<organism evidence="2 3">
    <name type="scientific">Acinetobacter junii SH205</name>
    <dbReference type="NCBI Taxonomy" id="575587"/>
    <lineage>
        <taxon>Bacteria</taxon>
        <taxon>Pseudomonadati</taxon>
        <taxon>Pseudomonadota</taxon>
        <taxon>Gammaproteobacteria</taxon>
        <taxon>Moraxellales</taxon>
        <taxon>Moraxellaceae</taxon>
        <taxon>Acinetobacter</taxon>
    </lineage>
</organism>
<dbReference type="AlphaFoldDB" id="D0SHQ8"/>
<name>D0SHQ8_ACIJU</name>
<reference evidence="3" key="1">
    <citation type="journal article" date="2012" name="PLoS ONE">
        <title>The success of Acinetobacter species; genetic, metabolic and virulence attributes.</title>
        <authorList>
            <person name="Peleg A.Y."/>
            <person name="de Breij A."/>
            <person name="Adams M.D."/>
            <person name="Cerqueira G.M."/>
            <person name="Mocali S."/>
            <person name="Galardini M."/>
            <person name="Nibbering P.H."/>
            <person name="Earl A.M."/>
            <person name="Ward D.V."/>
            <person name="Paterson D.L."/>
            <person name="Seifert H."/>
            <person name="Dijkshoorn L."/>
        </authorList>
    </citation>
    <scope>NUCLEOTIDE SEQUENCE [LARGE SCALE GENOMIC DNA]</scope>
    <source>
        <strain evidence="3">SH205</strain>
    </source>
</reference>
<gene>
    <name evidence="2" type="ORF">HMPREF0026_00656</name>
</gene>
<evidence type="ECO:0000313" key="3">
    <source>
        <dbReference type="Proteomes" id="UP000018442"/>
    </source>
</evidence>